<sequence length="62" mass="7375">MERKLIPSATVRDLCGGISDMSLWRWLNDPELNFPRPIYIARRRYWREAEVLAWIDAREVAA</sequence>
<reference evidence="2" key="1">
    <citation type="submission" date="2021-01" db="EMBL/GenBank/DDBJ databases">
        <title>Draft genomes of Rhodovulum sulfidophilum.</title>
        <authorList>
            <person name="Guzman M.S."/>
        </authorList>
    </citation>
    <scope>NUCLEOTIDE SEQUENCE [LARGE SCALE GENOMIC DNA]</scope>
    <source>
        <strain evidence="2">AB19</strain>
    </source>
</reference>
<protein>
    <submittedName>
        <fullName evidence="1">Transcriptional regulator</fullName>
    </submittedName>
</protein>
<evidence type="ECO:0000313" key="1">
    <source>
        <dbReference type="EMBL" id="MBL3579230.1"/>
    </source>
</evidence>
<keyword evidence="2" id="KW-1185">Reference proteome</keyword>
<name>A0ABS1RI76_9RHOB</name>
<accession>A0ABS1RI76</accession>
<dbReference type="EMBL" id="JAESIL010000060">
    <property type="protein sequence ID" value="MBL3579230.1"/>
    <property type="molecule type" value="Genomic_DNA"/>
</dbReference>
<organism evidence="1 2">
    <name type="scientific">Rhodovulum visakhapatnamense</name>
    <dbReference type="NCBI Taxonomy" id="364297"/>
    <lineage>
        <taxon>Bacteria</taxon>
        <taxon>Pseudomonadati</taxon>
        <taxon>Pseudomonadota</taxon>
        <taxon>Alphaproteobacteria</taxon>
        <taxon>Rhodobacterales</taxon>
        <taxon>Paracoccaceae</taxon>
        <taxon>Rhodovulum</taxon>
    </lineage>
</organism>
<dbReference type="RefSeq" id="WP_075785392.1">
    <property type="nucleotide sequence ID" value="NZ_JAESIL010000060.1"/>
</dbReference>
<proteinExistence type="predicted"/>
<comment type="caution">
    <text evidence="1">The sequence shown here is derived from an EMBL/GenBank/DDBJ whole genome shotgun (WGS) entry which is preliminary data.</text>
</comment>
<evidence type="ECO:0000313" key="2">
    <source>
        <dbReference type="Proteomes" id="UP000635853"/>
    </source>
</evidence>
<gene>
    <name evidence="1" type="ORF">JMJ92_13835</name>
</gene>
<dbReference type="Proteomes" id="UP000635853">
    <property type="component" value="Unassembled WGS sequence"/>
</dbReference>